<accession>A0A0G0FQ66</accession>
<keyword evidence="2" id="KW-0812">Transmembrane</keyword>
<dbReference type="EMBL" id="LBSJ01000007">
    <property type="protein sequence ID" value="KKQ15955.1"/>
    <property type="molecule type" value="Genomic_DNA"/>
</dbReference>
<dbReference type="Pfam" id="PF01370">
    <property type="entry name" value="Epimerase"/>
    <property type="match status" value="1"/>
</dbReference>
<sequence length="978" mass="110286">MDTANSLNDKSRILVSRNSPIALVVEVAGFIGSHVSDYLLDKDVQVIGIDDFKSGKKINLYDSIKNNRFHLLVESIVSPSILKNDALNNLPRLDYLFITLEDDDPDKYKFGIENILTVTKKLNETIDKKTKIVLVSSIELYSNKLETHQKLLKGTEKDFAKYVKINGLNGRVLRLSSLYGPRMNFSFEDPTIALIQASLNDKLHEHDESRDFITRSLYVEDAVSLIVKSVLSGSTSNKIYDGALLYPVKVSEIKQILLDPLWYESRDFKATELPSWPSPNLSKTMRELHWKPRHGLISGLKKTIAYFKENEVEVPKKEVEDYKDLGKRWSFKNIGDREQGIVNSEKAKEEESDKSENADKRGRKSERFKFLVVTLFIVFALLYPLINLVVGGLTIRYRINNSVKYLESGEFEKSLQEVKLAKNSLQSTADLVDSLKVFKRLGVASNQLTDVEQMLDLTEEGISGVEYAVSGSQALFVTTKVISGEQNLDPKPLYEKAQVELSAATNKLSKVSSSFSNEEFVNKYPEVLQTRILDLGNKLNYYRQLVEQARVASNLLPELTAVGSKKTYLILLQNNLELRPTGGFIGSYGKISFENGKITNILVDDIYNLDGGLQDVIEPPAEFKSDLGVNRWYLRDSNFDPDFPTSARQAEFFYRKEAGETVQGVIAMDLSASSKLLSAVKGLNLSEYGDFVDSGNLFEKVISHAEVSFFPGSQAKKNYLVSLQSQLFNKVFYLSNQNWPAIIQAISESLNQKHMLVYLDDPTLFSYLTSTNWAGVFPRGAVSDIGQTNDFLGVVESNMGANKSNFFLQRKYNLETTFGKEGQVQHKLTINYKNNSPSEVFPAGKYKNRLRVYLPQGAKLTKALFGEIDYTKRFSSFTDYGRSGVSALLEVAPKEQKSLFLFYELPKGLSFKEGENSYRLEIFKQPGTEADPLEWNLTYPINFDVKSGFSVSNSGAQELKVNSDLGKDLIYLINIQQK</sequence>
<organism evidence="4 5">
    <name type="scientific">Candidatus Daviesbacteria bacterium GW2011_GWA1_36_8</name>
    <dbReference type="NCBI Taxonomy" id="1618417"/>
    <lineage>
        <taxon>Bacteria</taxon>
        <taxon>Candidatus Daviesiibacteriota</taxon>
    </lineage>
</organism>
<keyword evidence="2" id="KW-1133">Transmembrane helix</keyword>
<evidence type="ECO:0000259" key="3">
    <source>
        <dbReference type="Pfam" id="PF01370"/>
    </source>
</evidence>
<feature type="domain" description="NAD-dependent epimerase/dehydratase" evidence="3">
    <location>
        <begin position="23"/>
        <end position="230"/>
    </location>
</feature>
<name>A0A0G0FQ66_9BACT</name>
<dbReference type="InterPro" id="IPR036291">
    <property type="entry name" value="NAD(P)-bd_dom_sf"/>
</dbReference>
<gene>
    <name evidence="4" type="ORF">US28_C0007G0046</name>
</gene>
<evidence type="ECO:0000313" key="5">
    <source>
        <dbReference type="Proteomes" id="UP000034448"/>
    </source>
</evidence>
<dbReference type="SUPFAM" id="SSF51735">
    <property type="entry name" value="NAD(P)-binding Rossmann-fold domains"/>
    <property type="match status" value="1"/>
</dbReference>
<evidence type="ECO:0000256" key="1">
    <source>
        <dbReference type="ARBA" id="ARBA00023027"/>
    </source>
</evidence>
<keyword evidence="1" id="KW-0520">NAD</keyword>
<comment type="caution">
    <text evidence="4">The sequence shown here is derived from an EMBL/GenBank/DDBJ whole genome shotgun (WGS) entry which is preliminary data.</text>
</comment>
<evidence type="ECO:0000256" key="2">
    <source>
        <dbReference type="SAM" id="Phobius"/>
    </source>
</evidence>
<dbReference type="InterPro" id="IPR001509">
    <property type="entry name" value="Epimerase_deHydtase"/>
</dbReference>
<reference evidence="4 5" key="1">
    <citation type="journal article" date="2015" name="Nature">
        <title>rRNA introns, odd ribosomes, and small enigmatic genomes across a large radiation of phyla.</title>
        <authorList>
            <person name="Brown C.T."/>
            <person name="Hug L.A."/>
            <person name="Thomas B.C."/>
            <person name="Sharon I."/>
            <person name="Castelle C.J."/>
            <person name="Singh A."/>
            <person name="Wilkins M.J."/>
            <person name="Williams K.H."/>
            <person name="Banfield J.F."/>
        </authorList>
    </citation>
    <scope>NUCLEOTIDE SEQUENCE [LARGE SCALE GENOMIC DNA]</scope>
</reference>
<keyword evidence="2" id="KW-0472">Membrane</keyword>
<proteinExistence type="predicted"/>
<dbReference type="Proteomes" id="UP000034448">
    <property type="component" value="Unassembled WGS sequence"/>
</dbReference>
<dbReference type="Pfam" id="PF13196">
    <property type="entry name" value="DUF4012"/>
    <property type="match status" value="1"/>
</dbReference>
<dbReference type="InterPro" id="IPR025101">
    <property type="entry name" value="DUF4012"/>
</dbReference>
<dbReference type="AlphaFoldDB" id="A0A0G0FQ66"/>
<evidence type="ECO:0000313" key="4">
    <source>
        <dbReference type="EMBL" id="KKQ15955.1"/>
    </source>
</evidence>
<protein>
    <recommendedName>
        <fullName evidence="3">NAD-dependent epimerase/dehydratase domain-containing protein</fullName>
    </recommendedName>
</protein>
<feature type="transmembrane region" description="Helical" evidence="2">
    <location>
        <begin position="370"/>
        <end position="395"/>
    </location>
</feature>
<dbReference type="Gene3D" id="3.40.50.720">
    <property type="entry name" value="NAD(P)-binding Rossmann-like Domain"/>
    <property type="match status" value="1"/>
</dbReference>
<dbReference type="PANTHER" id="PTHR43574">
    <property type="entry name" value="EPIMERASE-RELATED"/>
    <property type="match status" value="1"/>
</dbReference>